<evidence type="ECO:0000313" key="7">
    <source>
        <dbReference type="EMBL" id="MBP1852472.1"/>
    </source>
</evidence>
<evidence type="ECO:0000256" key="4">
    <source>
        <dbReference type="ARBA" id="ARBA00023163"/>
    </source>
</evidence>
<keyword evidence="3" id="KW-0731">Sigma factor</keyword>
<dbReference type="InterPro" id="IPR036388">
    <property type="entry name" value="WH-like_DNA-bd_sf"/>
</dbReference>
<dbReference type="SUPFAM" id="SSF88946">
    <property type="entry name" value="Sigma2 domain of RNA polymerase sigma factors"/>
    <property type="match status" value="1"/>
</dbReference>
<evidence type="ECO:0000256" key="3">
    <source>
        <dbReference type="ARBA" id="ARBA00023082"/>
    </source>
</evidence>
<dbReference type="Pfam" id="PF08281">
    <property type="entry name" value="Sigma70_r4_2"/>
    <property type="match status" value="1"/>
</dbReference>
<evidence type="ECO:0000313" key="8">
    <source>
        <dbReference type="Proteomes" id="UP000759443"/>
    </source>
</evidence>
<dbReference type="PANTHER" id="PTHR43133:SF32">
    <property type="entry name" value="BLR3042 PROTEIN"/>
    <property type="match status" value="1"/>
</dbReference>
<dbReference type="EMBL" id="JAGGJU010000011">
    <property type="protein sequence ID" value="MBP1852472.1"/>
    <property type="molecule type" value="Genomic_DNA"/>
</dbReference>
<dbReference type="InterPro" id="IPR014284">
    <property type="entry name" value="RNA_pol_sigma-70_dom"/>
</dbReference>
<reference evidence="7 8" key="1">
    <citation type="submission" date="2021-03" db="EMBL/GenBank/DDBJ databases">
        <title>Genomic Encyclopedia of Type Strains, Phase IV (KMG-IV): sequencing the most valuable type-strain genomes for metagenomic binning, comparative biology and taxonomic classification.</title>
        <authorList>
            <person name="Goeker M."/>
        </authorList>
    </citation>
    <scope>NUCLEOTIDE SEQUENCE [LARGE SCALE GENOMIC DNA]</scope>
    <source>
        <strain evidence="7 8">DSM 21600</strain>
    </source>
</reference>
<name>A0ABS4E3G6_9HYPH</name>
<dbReference type="InterPro" id="IPR013249">
    <property type="entry name" value="RNA_pol_sigma70_r4_t2"/>
</dbReference>
<sequence>MLAAVAEGDMVAFEKIYHRYFPKLMHFARRIAGSSEAAEEIANDTLMVVWRTADRFEGRSKPSSWIFGIAYRLSLKQRQSLGRRKGEVVLDENLVDDNSDTADAVMRQKDLDGALQQLTPELRAVVELTYYNGYLYTEIAEILGCPVGTVKTRMMTARRRLRAMLSDDPQLFSENAVAWTLGVQDQETVMMPSGNSSRGS</sequence>
<dbReference type="Proteomes" id="UP000759443">
    <property type="component" value="Unassembled WGS sequence"/>
</dbReference>
<feature type="domain" description="RNA polymerase sigma factor 70 region 4 type 2" evidence="6">
    <location>
        <begin position="110"/>
        <end position="161"/>
    </location>
</feature>
<evidence type="ECO:0000259" key="5">
    <source>
        <dbReference type="Pfam" id="PF04542"/>
    </source>
</evidence>
<dbReference type="InterPro" id="IPR007627">
    <property type="entry name" value="RNA_pol_sigma70_r2"/>
</dbReference>
<dbReference type="PANTHER" id="PTHR43133">
    <property type="entry name" value="RNA POLYMERASE ECF-TYPE SIGMA FACTO"/>
    <property type="match status" value="1"/>
</dbReference>
<dbReference type="Gene3D" id="1.10.1740.10">
    <property type="match status" value="1"/>
</dbReference>
<dbReference type="Gene3D" id="1.10.10.10">
    <property type="entry name" value="Winged helix-like DNA-binding domain superfamily/Winged helix DNA-binding domain"/>
    <property type="match status" value="1"/>
</dbReference>
<dbReference type="InterPro" id="IPR039425">
    <property type="entry name" value="RNA_pol_sigma-70-like"/>
</dbReference>
<evidence type="ECO:0000259" key="6">
    <source>
        <dbReference type="Pfam" id="PF08281"/>
    </source>
</evidence>
<dbReference type="Pfam" id="PF04542">
    <property type="entry name" value="Sigma70_r2"/>
    <property type="match status" value="1"/>
</dbReference>
<keyword evidence="2" id="KW-0805">Transcription regulation</keyword>
<organism evidence="7 8">
    <name type="scientific">Rhizobium halophytocola</name>
    <dbReference type="NCBI Taxonomy" id="735519"/>
    <lineage>
        <taxon>Bacteria</taxon>
        <taxon>Pseudomonadati</taxon>
        <taxon>Pseudomonadota</taxon>
        <taxon>Alphaproteobacteria</taxon>
        <taxon>Hyphomicrobiales</taxon>
        <taxon>Rhizobiaceae</taxon>
        <taxon>Rhizobium/Agrobacterium group</taxon>
        <taxon>Rhizobium</taxon>
    </lineage>
</organism>
<dbReference type="InterPro" id="IPR013324">
    <property type="entry name" value="RNA_pol_sigma_r3/r4-like"/>
</dbReference>
<gene>
    <name evidence="7" type="ORF">J2Z17_003929</name>
</gene>
<feature type="domain" description="RNA polymerase sigma-70 region 2" evidence="5">
    <location>
        <begin position="16"/>
        <end position="83"/>
    </location>
</feature>
<comment type="similarity">
    <text evidence="1">Belongs to the sigma-70 factor family. ECF subfamily.</text>
</comment>
<dbReference type="InterPro" id="IPR013325">
    <property type="entry name" value="RNA_pol_sigma_r2"/>
</dbReference>
<evidence type="ECO:0000256" key="1">
    <source>
        <dbReference type="ARBA" id="ARBA00010641"/>
    </source>
</evidence>
<dbReference type="SUPFAM" id="SSF88659">
    <property type="entry name" value="Sigma3 and sigma4 domains of RNA polymerase sigma factors"/>
    <property type="match status" value="1"/>
</dbReference>
<evidence type="ECO:0000256" key="2">
    <source>
        <dbReference type="ARBA" id="ARBA00023015"/>
    </source>
</evidence>
<keyword evidence="4" id="KW-0804">Transcription</keyword>
<keyword evidence="8" id="KW-1185">Reference proteome</keyword>
<accession>A0ABS4E3G6</accession>
<dbReference type="NCBIfam" id="TIGR02937">
    <property type="entry name" value="sigma70-ECF"/>
    <property type="match status" value="1"/>
</dbReference>
<dbReference type="CDD" id="cd06171">
    <property type="entry name" value="Sigma70_r4"/>
    <property type="match status" value="1"/>
</dbReference>
<proteinExistence type="inferred from homology"/>
<comment type="caution">
    <text evidence="7">The sequence shown here is derived from an EMBL/GenBank/DDBJ whole genome shotgun (WGS) entry which is preliminary data.</text>
</comment>
<protein>
    <submittedName>
        <fullName evidence="7">RNA polymerase sigma-70 factor (ECF subfamily)</fullName>
    </submittedName>
</protein>